<reference evidence="3" key="1">
    <citation type="submission" date="2018-06" db="EMBL/GenBank/DDBJ databases">
        <title>Aestuariibacter litoralis strain KCTC 52945T.</title>
        <authorList>
            <person name="Li X."/>
            <person name="Salam N."/>
            <person name="Li J.-L."/>
            <person name="Chen Y.-M."/>
            <person name="Yang Z.-W."/>
            <person name="Zhang L.-Y."/>
            <person name="Han M.-X."/>
            <person name="Xiao M."/>
            <person name="Li W.-J."/>
        </authorList>
    </citation>
    <scope>NUCLEOTIDE SEQUENCE [LARGE SCALE GENOMIC DNA]</scope>
    <source>
        <strain evidence="3">KCTC 52945</strain>
    </source>
</reference>
<accession>A0A2W2BUK7</accession>
<gene>
    <name evidence="2" type="ORF">DK847_07495</name>
</gene>
<evidence type="ECO:0000313" key="3">
    <source>
        <dbReference type="Proteomes" id="UP000248795"/>
    </source>
</evidence>
<comment type="caution">
    <text evidence="2">The sequence shown here is derived from an EMBL/GenBank/DDBJ whole genome shotgun (WGS) entry which is preliminary data.</text>
</comment>
<dbReference type="EMBL" id="QKVK01000003">
    <property type="protein sequence ID" value="PZF77166.1"/>
    <property type="molecule type" value="Genomic_DNA"/>
</dbReference>
<protein>
    <submittedName>
        <fullName evidence="2">Uncharacterized protein</fullName>
    </submittedName>
</protein>
<feature type="compositionally biased region" description="Basic and acidic residues" evidence="1">
    <location>
        <begin position="45"/>
        <end position="56"/>
    </location>
</feature>
<evidence type="ECO:0000256" key="1">
    <source>
        <dbReference type="SAM" id="MobiDB-lite"/>
    </source>
</evidence>
<dbReference type="AlphaFoldDB" id="A0A2W2BUK7"/>
<dbReference type="Proteomes" id="UP000248795">
    <property type="component" value="Unassembled WGS sequence"/>
</dbReference>
<organism evidence="2 3">
    <name type="scientific">Aestuariivirga litoralis</name>
    <dbReference type="NCBI Taxonomy" id="2650924"/>
    <lineage>
        <taxon>Bacteria</taxon>
        <taxon>Pseudomonadati</taxon>
        <taxon>Pseudomonadota</taxon>
        <taxon>Alphaproteobacteria</taxon>
        <taxon>Hyphomicrobiales</taxon>
        <taxon>Aestuariivirgaceae</taxon>
        <taxon>Aestuariivirga</taxon>
    </lineage>
</organism>
<name>A0A2W2BUK7_9HYPH</name>
<keyword evidence="3" id="KW-1185">Reference proteome</keyword>
<proteinExistence type="predicted"/>
<evidence type="ECO:0000313" key="2">
    <source>
        <dbReference type="EMBL" id="PZF77166.1"/>
    </source>
</evidence>
<sequence>MGVAPGDGCLKPGSGITPTPSPPHKGEGNRHDNHRGGHNGTGSSGDRRQPWHRGGDFEGAEGGGIQGGRQLCRQ</sequence>
<feature type="region of interest" description="Disordered" evidence="1">
    <location>
        <begin position="1"/>
        <end position="74"/>
    </location>
</feature>
<feature type="compositionally biased region" description="Basic and acidic residues" evidence="1">
    <location>
        <begin position="24"/>
        <end position="35"/>
    </location>
</feature>